<sequence>MNPQDSKIIFYAKRSFTEKMSATFEFIEENWKVLLKYITYLILPICLIQTITMNAIMSTIYSPQIWQNAGSINWLAYGPLFLASYGLTILLGLIGSVLFTSIVYTLMAKYNEREERLAGITFADLKPGLLKRLKRSLFLILFTIVVISVAVGVVALLGVASRYTVLVSIPLFIVSMIPLFLFMPVYLFEPIGIVRAFVKAFRLGFDTWRGVFVVFSLMGIISSILSSVTSIPWVVASVVKYVFFLSDTQNEVTISTGYDFMHYVFGVIMMFGNYIAGIFVAMGLAYQYAHAREKTEHVSVV</sequence>
<reference evidence="2" key="1">
    <citation type="submission" date="2019-03" db="EMBL/GenBank/DDBJ databases">
        <title>Single cell metagenomics reveals metabolic interactions within the superorganism composed of flagellate Streblomastix strix and complex community of Bacteroidetes bacteria on its surface.</title>
        <authorList>
            <person name="Treitli S.C."/>
            <person name="Kolisko M."/>
            <person name="Husnik F."/>
            <person name="Keeling P."/>
            <person name="Hampl V."/>
        </authorList>
    </citation>
    <scope>NUCLEOTIDE SEQUENCE</scope>
    <source>
        <strain evidence="2">STM</strain>
    </source>
</reference>
<evidence type="ECO:0008006" key="3">
    <source>
        <dbReference type="Google" id="ProtNLM"/>
    </source>
</evidence>
<comment type="caution">
    <text evidence="2">The sequence shown here is derived from an EMBL/GenBank/DDBJ whole genome shotgun (WGS) entry which is preliminary data.</text>
</comment>
<evidence type="ECO:0000313" key="2">
    <source>
        <dbReference type="EMBL" id="KAA6332043.1"/>
    </source>
</evidence>
<feature type="transmembrane region" description="Helical" evidence="1">
    <location>
        <begin position="210"/>
        <end position="243"/>
    </location>
</feature>
<name>A0A5J4RGB6_9ZZZZ</name>
<dbReference type="AlphaFoldDB" id="A0A5J4RGB6"/>
<organism evidence="2">
    <name type="scientific">termite gut metagenome</name>
    <dbReference type="NCBI Taxonomy" id="433724"/>
    <lineage>
        <taxon>unclassified sequences</taxon>
        <taxon>metagenomes</taxon>
        <taxon>organismal metagenomes</taxon>
    </lineage>
</organism>
<feature type="transmembrane region" description="Helical" evidence="1">
    <location>
        <begin position="263"/>
        <end position="286"/>
    </location>
</feature>
<feature type="transmembrane region" description="Helical" evidence="1">
    <location>
        <begin position="81"/>
        <end position="107"/>
    </location>
</feature>
<accession>A0A5J4RGB6</accession>
<keyword evidence="1" id="KW-0472">Membrane</keyword>
<keyword evidence="1" id="KW-0812">Transmembrane</keyword>
<feature type="transmembrane region" description="Helical" evidence="1">
    <location>
        <begin position="136"/>
        <end position="159"/>
    </location>
</feature>
<feature type="transmembrane region" description="Helical" evidence="1">
    <location>
        <begin position="37"/>
        <end position="61"/>
    </location>
</feature>
<feature type="transmembrane region" description="Helical" evidence="1">
    <location>
        <begin position="165"/>
        <end position="189"/>
    </location>
</feature>
<evidence type="ECO:0000256" key="1">
    <source>
        <dbReference type="SAM" id="Phobius"/>
    </source>
</evidence>
<dbReference type="EMBL" id="SNRY01001292">
    <property type="protein sequence ID" value="KAA6332043.1"/>
    <property type="molecule type" value="Genomic_DNA"/>
</dbReference>
<proteinExistence type="predicted"/>
<gene>
    <name evidence="2" type="ORF">EZS27_019413</name>
</gene>
<protein>
    <recommendedName>
        <fullName evidence="3">Transmembrane protein</fullName>
    </recommendedName>
</protein>
<keyword evidence="1" id="KW-1133">Transmembrane helix</keyword>